<dbReference type="Proteomes" id="UP000279994">
    <property type="component" value="Unassembled WGS sequence"/>
</dbReference>
<dbReference type="RefSeq" id="WP_123221098.1">
    <property type="nucleotide sequence ID" value="NZ_RJSF01000003.1"/>
</dbReference>
<evidence type="ECO:0000313" key="1">
    <source>
        <dbReference type="EMBL" id="RNM17478.1"/>
    </source>
</evidence>
<keyword evidence="2" id="KW-1185">Reference proteome</keyword>
<organism evidence="1 2">
    <name type="scientific">Nocardioides pocheonensis</name>
    <dbReference type="NCBI Taxonomy" id="661485"/>
    <lineage>
        <taxon>Bacteria</taxon>
        <taxon>Bacillati</taxon>
        <taxon>Actinomycetota</taxon>
        <taxon>Actinomycetes</taxon>
        <taxon>Propionibacteriales</taxon>
        <taxon>Nocardioidaceae</taxon>
        <taxon>Nocardioides</taxon>
    </lineage>
</organism>
<dbReference type="OrthoDB" id="4865749at2"/>
<sequence>MTSAGRRPAWWSASVTRAALHAIPPGGARDRWQQELISELYGLSAGQQVRHTLGVVTRAPALRAAVTGRDRIIEENIMRKPIRCRLHLHKFLVASTEDGSRFLRCRRCGKEDPGLGAGHWAGSLGGGGSA</sequence>
<reference evidence="1 2" key="1">
    <citation type="submission" date="2018-11" db="EMBL/GenBank/DDBJ databases">
        <authorList>
            <person name="Li F."/>
        </authorList>
    </citation>
    <scope>NUCLEOTIDE SEQUENCE [LARGE SCALE GENOMIC DNA]</scope>
    <source>
        <strain evidence="1 2">Gsoil 818</strain>
    </source>
</reference>
<proteinExistence type="predicted"/>
<gene>
    <name evidence="1" type="ORF">EFL26_01440</name>
</gene>
<dbReference type="EMBL" id="RJSF01000003">
    <property type="protein sequence ID" value="RNM17478.1"/>
    <property type="molecule type" value="Genomic_DNA"/>
</dbReference>
<name>A0A3N0GZE3_9ACTN</name>
<accession>A0A3N0GZE3</accession>
<comment type="caution">
    <text evidence="1">The sequence shown here is derived from an EMBL/GenBank/DDBJ whole genome shotgun (WGS) entry which is preliminary data.</text>
</comment>
<evidence type="ECO:0000313" key="2">
    <source>
        <dbReference type="Proteomes" id="UP000279994"/>
    </source>
</evidence>
<dbReference type="AlphaFoldDB" id="A0A3N0GZE3"/>
<protein>
    <submittedName>
        <fullName evidence="1">Uncharacterized protein</fullName>
    </submittedName>
</protein>